<dbReference type="AlphaFoldDB" id="A0A645D0Y2"/>
<comment type="caution">
    <text evidence="1">The sequence shown here is derived from an EMBL/GenBank/DDBJ whole genome shotgun (WGS) entry which is preliminary data.</text>
</comment>
<accession>A0A645D0Y2</accession>
<sequence length="67" mass="7668">MTIVNIANKIGYELKAEKHYAVSKKWCYSDDEDFLHLLKESFPGEIFPAEAPAVGSYLVFRNPMNET</sequence>
<name>A0A645D0Y2_9ZZZZ</name>
<evidence type="ECO:0000313" key="1">
    <source>
        <dbReference type="EMBL" id="MPM82743.1"/>
    </source>
</evidence>
<reference evidence="1" key="1">
    <citation type="submission" date="2019-08" db="EMBL/GenBank/DDBJ databases">
        <authorList>
            <person name="Kucharzyk K."/>
            <person name="Murdoch R.W."/>
            <person name="Higgins S."/>
            <person name="Loffler F."/>
        </authorList>
    </citation>
    <scope>NUCLEOTIDE SEQUENCE</scope>
</reference>
<organism evidence="1">
    <name type="scientific">bioreactor metagenome</name>
    <dbReference type="NCBI Taxonomy" id="1076179"/>
    <lineage>
        <taxon>unclassified sequences</taxon>
        <taxon>metagenomes</taxon>
        <taxon>ecological metagenomes</taxon>
    </lineage>
</organism>
<protein>
    <submittedName>
        <fullName evidence="1">Uncharacterized protein</fullName>
    </submittedName>
</protein>
<gene>
    <name evidence="1" type="ORF">SDC9_129805</name>
</gene>
<proteinExistence type="predicted"/>
<dbReference type="EMBL" id="VSSQ01031727">
    <property type="protein sequence ID" value="MPM82743.1"/>
    <property type="molecule type" value="Genomic_DNA"/>
</dbReference>